<sequence>MSSHGEHPSVYYLGRECRRNGGGKLANPFTPN</sequence>
<name>X1LSC4_9ZZZZ</name>
<dbReference type="EMBL" id="BARV01000338">
    <property type="protein sequence ID" value="GAH97023.1"/>
    <property type="molecule type" value="Genomic_DNA"/>
</dbReference>
<protein>
    <submittedName>
        <fullName evidence="1">Uncharacterized protein</fullName>
    </submittedName>
</protein>
<comment type="caution">
    <text evidence="1">The sequence shown here is derived from an EMBL/GenBank/DDBJ whole genome shotgun (WGS) entry which is preliminary data.</text>
</comment>
<gene>
    <name evidence="1" type="ORF">S06H3_01372</name>
</gene>
<proteinExistence type="predicted"/>
<reference evidence="1" key="1">
    <citation type="journal article" date="2014" name="Front. Microbiol.">
        <title>High frequency of phylogenetically diverse reductive dehalogenase-homologous genes in deep subseafloor sedimentary metagenomes.</title>
        <authorList>
            <person name="Kawai M."/>
            <person name="Futagami T."/>
            <person name="Toyoda A."/>
            <person name="Takaki Y."/>
            <person name="Nishi S."/>
            <person name="Hori S."/>
            <person name="Arai W."/>
            <person name="Tsubouchi T."/>
            <person name="Morono Y."/>
            <person name="Uchiyama I."/>
            <person name="Ito T."/>
            <person name="Fujiyama A."/>
            <person name="Inagaki F."/>
            <person name="Takami H."/>
        </authorList>
    </citation>
    <scope>NUCLEOTIDE SEQUENCE</scope>
    <source>
        <strain evidence="1">Expedition CK06-06</strain>
    </source>
</reference>
<feature type="non-terminal residue" evidence="1">
    <location>
        <position position="32"/>
    </location>
</feature>
<accession>X1LSC4</accession>
<dbReference type="AlphaFoldDB" id="X1LSC4"/>
<evidence type="ECO:0000313" key="1">
    <source>
        <dbReference type="EMBL" id="GAH97023.1"/>
    </source>
</evidence>
<organism evidence="1">
    <name type="scientific">marine sediment metagenome</name>
    <dbReference type="NCBI Taxonomy" id="412755"/>
    <lineage>
        <taxon>unclassified sequences</taxon>
        <taxon>metagenomes</taxon>
        <taxon>ecological metagenomes</taxon>
    </lineage>
</organism>